<comment type="caution">
    <text evidence="1">The sequence shown here is derived from an EMBL/GenBank/DDBJ whole genome shotgun (WGS) entry which is preliminary data.</text>
</comment>
<dbReference type="Gene3D" id="2.40.160.10">
    <property type="entry name" value="Porin"/>
    <property type="match status" value="1"/>
</dbReference>
<dbReference type="AlphaFoldDB" id="A0A4R3LH50"/>
<name>A0A4R3LH50_9GAMM</name>
<protein>
    <submittedName>
        <fullName evidence="1">Phosphate-selective porin OprO/OprP</fullName>
    </submittedName>
</protein>
<reference evidence="1 2" key="1">
    <citation type="submission" date="2019-03" db="EMBL/GenBank/DDBJ databases">
        <title>Genomic Encyclopedia of Type Strains, Phase IV (KMG-IV): sequencing the most valuable type-strain genomes for metagenomic binning, comparative biology and taxonomic classification.</title>
        <authorList>
            <person name="Goeker M."/>
        </authorList>
    </citation>
    <scope>NUCLEOTIDE SEQUENCE [LARGE SCALE GENOMIC DNA]</scope>
    <source>
        <strain evidence="1 2">DSM 21944</strain>
    </source>
</reference>
<dbReference type="OrthoDB" id="9807854at2"/>
<organism evidence="1 2">
    <name type="scientific">Pseudofulvimonas gallinarii</name>
    <dbReference type="NCBI Taxonomy" id="634155"/>
    <lineage>
        <taxon>Bacteria</taxon>
        <taxon>Pseudomonadati</taxon>
        <taxon>Pseudomonadota</taxon>
        <taxon>Gammaproteobacteria</taxon>
        <taxon>Lysobacterales</taxon>
        <taxon>Rhodanobacteraceae</taxon>
        <taxon>Pseudofulvimonas</taxon>
    </lineage>
</organism>
<dbReference type="SUPFAM" id="SSF56935">
    <property type="entry name" value="Porins"/>
    <property type="match status" value="1"/>
</dbReference>
<dbReference type="Proteomes" id="UP000294599">
    <property type="component" value="Unassembled WGS sequence"/>
</dbReference>
<sequence length="379" mass="41690">MSRPAVPLLAFGLASAFPFDSRAEVQLEAAAPATIAFEGLLQADFNWFDRDVVQLNGDDDDREFQLRRAEFVFKGKAGHFDWVLGYDAKAGRFLDTSLRVKLGPSYLVAGQFKQPIGLEELSSTRQNDFIAKALPTNLFGVGRRLGLGHGQDARRWGYSLGVFGRELANGPGRGGGFAARGYVAPVVTDASILHIGLAVMDVDTDADSLRLQARPGADLAAARLLDTGALRDVDRQRTYGTEVLWLRGPVKIQMEAMQTQIDRYGAVEDHDASSGYFSALWNVGGATWRYKGGLPTMPLPQEGGGLLQLGLRIDHADLDDGELRGGRATHWTLGANWYWRTNFKLSANYVKVESRRHAADGVLIQDDPSIIELRAQYHW</sequence>
<dbReference type="InterPro" id="IPR010870">
    <property type="entry name" value="Porin_O/P"/>
</dbReference>
<accession>A0A4R3LH50</accession>
<dbReference type="InterPro" id="IPR023614">
    <property type="entry name" value="Porin_dom_sf"/>
</dbReference>
<keyword evidence="2" id="KW-1185">Reference proteome</keyword>
<proteinExistence type="predicted"/>
<gene>
    <name evidence="1" type="ORF">EDC25_10723</name>
</gene>
<evidence type="ECO:0000313" key="1">
    <source>
        <dbReference type="EMBL" id="TCS98828.1"/>
    </source>
</evidence>
<dbReference type="Pfam" id="PF07396">
    <property type="entry name" value="Porin_O_P"/>
    <property type="match status" value="1"/>
</dbReference>
<dbReference type="RefSeq" id="WP_132577322.1">
    <property type="nucleotide sequence ID" value="NZ_JBHLWF010000032.1"/>
</dbReference>
<dbReference type="EMBL" id="SMAF01000007">
    <property type="protein sequence ID" value="TCS98828.1"/>
    <property type="molecule type" value="Genomic_DNA"/>
</dbReference>
<evidence type="ECO:0000313" key="2">
    <source>
        <dbReference type="Proteomes" id="UP000294599"/>
    </source>
</evidence>